<accession>A0A1Y1IJB3</accession>
<evidence type="ECO:0000313" key="2">
    <source>
        <dbReference type="Proteomes" id="UP000054558"/>
    </source>
</evidence>
<dbReference type="OrthoDB" id="1751476at2759"/>
<protein>
    <submittedName>
        <fullName evidence="1">Uncharacterized protein</fullName>
    </submittedName>
</protein>
<keyword evidence="2" id="KW-1185">Reference proteome</keyword>
<dbReference type="EMBL" id="DF237410">
    <property type="protein sequence ID" value="GAQ88806.1"/>
    <property type="molecule type" value="Genomic_DNA"/>
</dbReference>
<dbReference type="AlphaFoldDB" id="A0A1Y1IJB3"/>
<organism evidence="1 2">
    <name type="scientific">Klebsormidium nitens</name>
    <name type="common">Green alga</name>
    <name type="synonym">Ulothrix nitens</name>
    <dbReference type="NCBI Taxonomy" id="105231"/>
    <lineage>
        <taxon>Eukaryota</taxon>
        <taxon>Viridiplantae</taxon>
        <taxon>Streptophyta</taxon>
        <taxon>Klebsormidiophyceae</taxon>
        <taxon>Klebsormidiales</taxon>
        <taxon>Klebsormidiaceae</taxon>
        <taxon>Klebsormidium</taxon>
    </lineage>
</organism>
<sequence length="132" mass="14405">MELWCETSSAEQVNVFPEVAYVLDVVDNLFLVKKATAVGAEVVCDVEICAVSIDGEEFGHAVYASLTSKVEGSQLTRGVVVKAEALRAEKTSVCESCIMAKQTPERFLKESDSRKSTEPFGLVHMDVCEPSR</sequence>
<proteinExistence type="predicted"/>
<dbReference type="Proteomes" id="UP000054558">
    <property type="component" value="Unassembled WGS sequence"/>
</dbReference>
<reference evidence="1 2" key="1">
    <citation type="journal article" date="2014" name="Nat. Commun.">
        <title>Klebsormidium flaccidum genome reveals primary factors for plant terrestrial adaptation.</title>
        <authorList>
            <person name="Hori K."/>
            <person name="Maruyama F."/>
            <person name="Fujisawa T."/>
            <person name="Togashi T."/>
            <person name="Yamamoto N."/>
            <person name="Seo M."/>
            <person name="Sato S."/>
            <person name="Yamada T."/>
            <person name="Mori H."/>
            <person name="Tajima N."/>
            <person name="Moriyama T."/>
            <person name="Ikeuchi M."/>
            <person name="Watanabe M."/>
            <person name="Wada H."/>
            <person name="Kobayashi K."/>
            <person name="Saito M."/>
            <person name="Masuda T."/>
            <person name="Sasaki-Sekimoto Y."/>
            <person name="Mashiguchi K."/>
            <person name="Awai K."/>
            <person name="Shimojima M."/>
            <person name="Masuda S."/>
            <person name="Iwai M."/>
            <person name="Nobusawa T."/>
            <person name="Narise T."/>
            <person name="Kondo S."/>
            <person name="Saito H."/>
            <person name="Sato R."/>
            <person name="Murakawa M."/>
            <person name="Ihara Y."/>
            <person name="Oshima-Yamada Y."/>
            <person name="Ohtaka K."/>
            <person name="Satoh M."/>
            <person name="Sonobe K."/>
            <person name="Ishii M."/>
            <person name="Ohtani R."/>
            <person name="Kanamori-Sato M."/>
            <person name="Honoki R."/>
            <person name="Miyazaki D."/>
            <person name="Mochizuki H."/>
            <person name="Umetsu J."/>
            <person name="Higashi K."/>
            <person name="Shibata D."/>
            <person name="Kamiya Y."/>
            <person name="Sato N."/>
            <person name="Nakamura Y."/>
            <person name="Tabata S."/>
            <person name="Ida S."/>
            <person name="Kurokawa K."/>
            <person name="Ohta H."/>
        </authorList>
    </citation>
    <scope>NUCLEOTIDE SEQUENCE [LARGE SCALE GENOMIC DNA]</scope>
    <source>
        <strain evidence="1 2">NIES-2285</strain>
    </source>
</reference>
<evidence type="ECO:0000313" key="1">
    <source>
        <dbReference type="EMBL" id="GAQ88806.1"/>
    </source>
</evidence>
<name>A0A1Y1IJB3_KLENI</name>
<gene>
    <name evidence="1" type="ORF">KFL_004610010</name>
</gene>